<organism evidence="1 2">
    <name type="scientific">Theropithecus gelada</name>
    <name type="common">Gelada baboon</name>
    <dbReference type="NCBI Taxonomy" id="9565"/>
    <lineage>
        <taxon>Eukaryota</taxon>
        <taxon>Metazoa</taxon>
        <taxon>Chordata</taxon>
        <taxon>Craniata</taxon>
        <taxon>Vertebrata</taxon>
        <taxon>Euteleostomi</taxon>
        <taxon>Mammalia</taxon>
        <taxon>Eutheria</taxon>
        <taxon>Euarchontoglires</taxon>
        <taxon>Primates</taxon>
        <taxon>Haplorrhini</taxon>
        <taxon>Catarrhini</taxon>
        <taxon>Cercopithecidae</taxon>
        <taxon>Cercopithecinae</taxon>
        <taxon>Theropithecus</taxon>
    </lineage>
</organism>
<reference evidence="1" key="1">
    <citation type="submission" date="2018-05" db="EMBL/GenBank/DDBJ databases">
        <title>Whole genome of Theropithecus gelada.</title>
        <authorList>
            <person name="Chiou K.L."/>
            <person name="Snyder-Mackler N."/>
        </authorList>
    </citation>
    <scope>NUCLEOTIDE SEQUENCE [LARGE SCALE GENOMIC DNA]</scope>
</reference>
<evidence type="ECO:0000313" key="1">
    <source>
        <dbReference type="Ensembl" id="ENSTGEP00000010676.1"/>
    </source>
</evidence>
<keyword evidence="2" id="KW-1185">Reference proteome</keyword>
<reference evidence="1" key="3">
    <citation type="submission" date="2025-09" db="UniProtKB">
        <authorList>
            <consortium name="Ensembl"/>
        </authorList>
    </citation>
    <scope>IDENTIFICATION</scope>
</reference>
<dbReference type="Proteomes" id="UP000694411">
    <property type="component" value="Chromosome 5"/>
</dbReference>
<accession>A0A8D2ERI9</accession>
<dbReference type="AlphaFoldDB" id="A0A8D2ERI9"/>
<evidence type="ECO:0000313" key="2">
    <source>
        <dbReference type="Proteomes" id="UP000694411"/>
    </source>
</evidence>
<sequence>MRSASVSHTIRVNLKLVLAMLVEEALITFKIRPLTSLIFNISCFYLSHYSFKCWS</sequence>
<proteinExistence type="predicted"/>
<name>A0A8D2ERI9_THEGE</name>
<protein>
    <submittedName>
        <fullName evidence="1">Uncharacterized protein</fullName>
    </submittedName>
</protein>
<reference evidence="1" key="2">
    <citation type="submission" date="2025-08" db="UniProtKB">
        <authorList>
            <consortium name="Ensembl"/>
        </authorList>
    </citation>
    <scope>IDENTIFICATION</scope>
</reference>
<dbReference type="Ensembl" id="ENSTGET00000012839.1">
    <property type="protein sequence ID" value="ENSTGEP00000010676.1"/>
    <property type="gene ID" value="ENSTGEG00000008720.1"/>
</dbReference>